<protein>
    <submittedName>
        <fullName evidence="3">S-layer homology domain-containing protein</fullName>
    </submittedName>
</protein>
<dbReference type="PANTHER" id="PTHR43308:SF5">
    <property type="entry name" value="S-LAYER PROTEIN _ PEPTIDOGLYCAN ENDO-BETA-N-ACETYLGLUCOSAMINIDASE"/>
    <property type="match status" value="1"/>
</dbReference>
<dbReference type="InterPro" id="IPR011459">
    <property type="entry name" value="DUF1565"/>
</dbReference>
<dbReference type="Pfam" id="PF00395">
    <property type="entry name" value="SLH"/>
    <property type="match status" value="6"/>
</dbReference>
<dbReference type="PANTHER" id="PTHR43308">
    <property type="entry name" value="OUTER MEMBRANE PROTEIN ALPHA-RELATED"/>
    <property type="match status" value="1"/>
</dbReference>
<feature type="domain" description="SLH" evidence="2">
    <location>
        <begin position="380"/>
        <end position="439"/>
    </location>
</feature>
<organism evidence="3 4">
    <name type="scientific">Limnothrix redekei LRLZ20PSL1</name>
    <dbReference type="NCBI Taxonomy" id="3112953"/>
    <lineage>
        <taxon>Bacteria</taxon>
        <taxon>Bacillati</taxon>
        <taxon>Cyanobacteriota</taxon>
        <taxon>Cyanophyceae</taxon>
        <taxon>Pseudanabaenales</taxon>
        <taxon>Pseudanabaenaceae</taxon>
        <taxon>Limnothrix</taxon>
    </lineage>
</organism>
<feature type="domain" description="SLH" evidence="2">
    <location>
        <begin position="316"/>
        <end position="379"/>
    </location>
</feature>
<sequence>MPQTFYVNPTSGNDSADGSQGAPLKTIAAALRKTQAGDRVQLAAGTYSSTSGEEFPLTVPSGVTVVGNEGTKGSGILVRGSGRYVSPTFAGQNVLFLLTDDAHLRGVTATNPETRGTAAWVESARPTIANNTFVNSNREGVFVSGSSAPLVEGNLFETNSGNGLSIDRNSSGTIRGNTFRNTGFGIAVGGNASPTISGNVITGNRSGVVASQTARPILRNNTIENNRDDGLTVINQALPDLGSTGQPGNNVFRANGKYDIQNATTNTIVAVGNQIGTVLGSVSSSGSVSPSPTPVPIPSPDPSPTPTPTPTPTPVPVPTPIDDLKGHWAEAFIRALISQGVVKGFEDGSFRPNNKLTRAEYAALVVKAFDRPLVKPSIGFSDVPAGFWAIGAIAKASQMGFISGFPDNSFRPGQNLTRTQALLSITNGLGLSGGSLNLLGNFADRAQIPSYATNPIATATANRLVVNYPQLNALRPLEDITRAEVAALIYQARVLLNQASALTSPYIVQPDTKLPAFTDTRNHWAEPFIEALANRGLMGGFPDGSFRPDATMTRAQFASAIAKVFNPPAERPGKTFTDVNSSFWGHAAIQQTYRAGFMSGTSETTFSPDATLQKVQIAVALASGLDWPDGTEADLASLSDREAVAKWARPKVAAVLKRKALVSYPSANTFAPERFATRAEVAAMLYQALRDRDGSLAAINSPYVLSA</sequence>
<proteinExistence type="predicted"/>
<dbReference type="SUPFAM" id="SSF51126">
    <property type="entry name" value="Pectin lyase-like"/>
    <property type="match status" value="1"/>
</dbReference>
<feature type="domain" description="SLH" evidence="2">
    <location>
        <begin position="512"/>
        <end position="575"/>
    </location>
</feature>
<feature type="domain" description="SLH" evidence="2">
    <location>
        <begin position="442"/>
        <end position="503"/>
    </location>
</feature>
<keyword evidence="4" id="KW-1185">Reference proteome</keyword>
<dbReference type="InterPro" id="IPR001119">
    <property type="entry name" value="SLH_dom"/>
</dbReference>
<dbReference type="InterPro" id="IPR011050">
    <property type="entry name" value="Pectin_lyase_fold/virulence"/>
</dbReference>
<dbReference type="PROSITE" id="PS51272">
    <property type="entry name" value="SLH"/>
    <property type="match status" value="5"/>
</dbReference>
<feature type="compositionally biased region" description="Pro residues" evidence="1">
    <location>
        <begin position="291"/>
        <end position="317"/>
    </location>
</feature>
<gene>
    <name evidence="3" type="ORF">VPK24_15450</name>
</gene>
<dbReference type="InterPro" id="IPR051465">
    <property type="entry name" value="Cell_Envelope_Struct_Comp"/>
</dbReference>
<evidence type="ECO:0000313" key="4">
    <source>
        <dbReference type="Proteomes" id="UP001604335"/>
    </source>
</evidence>
<feature type="region of interest" description="Disordered" evidence="1">
    <location>
        <begin position="282"/>
        <end position="317"/>
    </location>
</feature>
<feature type="domain" description="SLH" evidence="2">
    <location>
        <begin position="635"/>
        <end position="699"/>
    </location>
</feature>
<dbReference type="Pfam" id="PF07602">
    <property type="entry name" value="DUF1565"/>
    <property type="match status" value="1"/>
</dbReference>
<dbReference type="SMART" id="SM00710">
    <property type="entry name" value="PbH1"/>
    <property type="match status" value="6"/>
</dbReference>
<feature type="region of interest" description="Disordered" evidence="1">
    <location>
        <begin position="1"/>
        <end position="20"/>
    </location>
</feature>
<dbReference type="Gene3D" id="2.160.20.10">
    <property type="entry name" value="Single-stranded right-handed beta-helix, Pectin lyase-like"/>
    <property type="match status" value="1"/>
</dbReference>
<dbReference type="Gene3D" id="3.30.1910.20">
    <property type="entry name" value="asparaginyl-tRNA synthetase, N-terminal domain"/>
    <property type="match status" value="1"/>
</dbReference>
<accession>A0ABW7CD13</accession>
<dbReference type="RefSeq" id="WP_393014710.1">
    <property type="nucleotide sequence ID" value="NZ_JAZAQF010000086.1"/>
</dbReference>
<dbReference type="Proteomes" id="UP001604335">
    <property type="component" value="Unassembled WGS sequence"/>
</dbReference>
<reference evidence="4" key="1">
    <citation type="journal article" date="2024" name="Algal Res.">
        <title>Biochemical, toxicological and genomic investigation of a high-biomass producing Limnothrix strain isolated from Italian shallow drinking water reservoir.</title>
        <authorList>
            <person name="Simonazzi M."/>
            <person name="Shishido T.K."/>
            <person name="Delbaje E."/>
            <person name="Wahlsten M."/>
            <person name="Fewer D.P."/>
            <person name="Sivonen K."/>
            <person name="Pezzolesi L."/>
            <person name="Pistocchi R."/>
        </authorList>
    </citation>
    <scope>NUCLEOTIDE SEQUENCE [LARGE SCALE GENOMIC DNA]</scope>
    <source>
        <strain evidence="4">LRLZ20PSL1</strain>
    </source>
</reference>
<dbReference type="InterPro" id="IPR022441">
    <property type="entry name" value="Para_beta_helix_rpt-2"/>
</dbReference>
<dbReference type="EMBL" id="JAZAQF010000086">
    <property type="protein sequence ID" value="MFG3819037.1"/>
    <property type="molecule type" value="Genomic_DNA"/>
</dbReference>
<dbReference type="InterPro" id="IPR012334">
    <property type="entry name" value="Pectin_lyas_fold"/>
</dbReference>
<name>A0ABW7CD13_9CYAN</name>
<feature type="compositionally biased region" description="Polar residues" evidence="1">
    <location>
        <begin position="1"/>
        <end position="18"/>
    </location>
</feature>
<evidence type="ECO:0000313" key="3">
    <source>
        <dbReference type="EMBL" id="MFG3819037.1"/>
    </source>
</evidence>
<evidence type="ECO:0000259" key="2">
    <source>
        <dbReference type="PROSITE" id="PS51272"/>
    </source>
</evidence>
<evidence type="ECO:0000256" key="1">
    <source>
        <dbReference type="SAM" id="MobiDB-lite"/>
    </source>
</evidence>
<comment type="caution">
    <text evidence="3">The sequence shown here is derived from an EMBL/GenBank/DDBJ whole genome shotgun (WGS) entry which is preliminary data.</text>
</comment>
<dbReference type="InterPro" id="IPR006626">
    <property type="entry name" value="PbH1"/>
</dbReference>
<dbReference type="NCBIfam" id="TIGR03804">
    <property type="entry name" value="para_beta_helix"/>
    <property type="match status" value="3"/>
</dbReference>